<dbReference type="RefSeq" id="WP_067853287.1">
    <property type="nucleotide sequence ID" value="NZ_CP011502.1"/>
</dbReference>
<evidence type="ECO:0000259" key="1">
    <source>
        <dbReference type="Pfam" id="PF22289"/>
    </source>
</evidence>
<accession>A0A0U4C5A4</accession>
<dbReference type="OrthoDB" id="3579011at2"/>
<proteinExistence type="predicted"/>
<dbReference type="NCBIfam" id="NF041259">
    <property type="entry name" value="mono_DmmA_fam"/>
    <property type="match status" value="1"/>
</dbReference>
<protein>
    <recommendedName>
        <fullName evidence="1">Dimethylamine monooxygenase subunit DmmA-like C-terminal domain-containing protein</fullName>
    </recommendedName>
</protein>
<dbReference type="InterPro" id="IPR048037">
    <property type="entry name" value="DmmA-like_C"/>
</dbReference>
<keyword evidence="3" id="KW-1185">Reference proteome</keyword>
<evidence type="ECO:0000313" key="2">
    <source>
        <dbReference type="EMBL" id="ALX03323.1"/>
    </source>
</evidence>
<name>A0A0U4C5A4_9ACTN</name>
<reference evidence="2 3" key="1">
    <citation type="journal article" date="1991" name="Int. J. Syst. Bacteriol.">
        <title>Description of the erythromycin-producing bacterium Arthrobacter sp. strain NRRL B-3381 as Aeromicrobium erythreum gen. nov., sp. nov.</title>
        <authorList>
            <person name="Miller E.S."/>
            <person name="Woese C.R."/>
            <person name="Brenner S."/>
        </authorList>
    </citation>
    <scope>NUCLEOTIDE SEQUENCE [LARGE SCALE GENOMIC DNA]</scope>
    <source>
        <strain evidence="2 3">AR18</strain>
    </source>
</reference>
<dbReference type="AlphaFoldDB" id="A0A0U4C5A4"/>
<dbReference type="PATRIC" id="fig|2041.4.peg.143"/>
<dbReference type="KEGG" id="aer:AERYTH_00705"/>
<dbReference type="Proteomes" id="UP000067689">
    <property type="component" value="Chromosome"/>
</dbReference>
<feature type="domain" description="Dimethylamine monooxygenase subunit DmmA-like C-terminal" evidence="1">
    <location>
        <begin position="119"/>
        <end position="162"/>
    </location>
</feature>
<dbReference type="Pfam" id="PF22289">
    <property type="entry name" value="DmmA-like_C"/>
    <property type="match status" value="1"/>
</dbReference>
<dbReference type="EMBL" id="CP011502">
    <property type="protein sequence ID" value="ALX03323.1"/>
    <property type="molecule type" value="Genomic_DNA"/>
</dbReference>
<evidence type="ECO:0000313" key="3">
    <source>
        <dbReference type="Proteomes" id="UP000067689"/>
    </source>
</evidence>
<organism evidence="2 3">
    <name type="scientific">Aeromicrobium erythreum</name>
    <dbReference type="NCBI Taxonomy" id="2041"/>
    <lineage>
        <taxon>Bacteria</taxon>
        <taxon>Bacillati</taxon>
        <taxon>Actinomycetota</taxon>
        <taxon>Actinomycetes</taxon>
        <taxon>Propionibacteriales</taxon>
        <taxon>Nocardioidaceae</taxon>
        <taxon>Aeromicrobium</taxon>
    </lineage>
</organism>
<gene>
    <name evidence="2" type="ORF">AERYTH_00705</name>
</gene>
<sequence length="179" mass="18610">MNPALELTSVPAWAVRPSTPPCDPTATACTAVAVGPDAVDVATTWLDEAVAPGRLHAADDTDEALAVVDAELAEARVGWRLLVAGPLTAVLPLRAHGLAGGLVDAELAVATTSTEELPVACAHCAAVTWAPTHVGGVVACTGCERRLVVHHHVSRRQGTFLGFQVDAERWETGQWEEGA</sequence>
<dbReference type="STRING" id="2041.AERYTH_00705"/>